<keyword evidence="6" id="KW-0732">Signal</keyword>
<dbReference type="InterPro" id="IPR023827">
    <property type="entry name" value="Peptidase_S8_Asp-AS"/>
</dbReference>
<evidence type="ECO:0000256" key="1">
    <source>
        <dbReference type="ARBA" id="ARBA00011073"/>
    </source>
</evidence>
<evidence type="ECO:0000256" key="4">
    <source>
        <dbReference type="ARBA" id="ARBA00022825"/>
    </source>
</evidence>
<evidence type="ECO:0000313" key="8">
    <source>
        <dbReference type="EMBL" id="MFG6428787.1"/>
    </source>
</evidence>
<proteinExistence type="inferred from homology"/>
<protein>
    <submittedName>
        <fullName evidence="8">S8 family serine peptidase</fullName>
    </submittedName>
</protein>
<feature type="chain" id="PRO_5046913517" evidence="6">
    <location>
        <begin position="23"/>
        <end position="401"/>
    </location>
</feature>
<name>A0ABW7F0H7_9BURK</name>
<dbReference type="EMBL" id="JBIGHV010000001">
    <property type="protein sequence ID" value="MFG6428787.1"/>
    <property type="molecule type" value="Genomic_DNA"/>
</dbReference>
<feature type="signal peptide" evidence="6">
    <location>
        <begin position="1"/>
        <end position="22"/>
    </location>
</feature>
<feature type="domain" description="Peptidase S8/S53" evidence="7">
    <location>
        <begin position="155"/>
        <end position="309"/>
    </location>
</feature>
<dbReference type="InterPro" id="IPR015500">
    <property type="entry name" value="Peptidase_S8_subtilisin-rel"/>
</dbReference>
<dbReference type="InterPro" id="IPR050131">
    <property type="entry name" value="Peptidase_S8_subtilisin-like"/>
</dbReference>
<keyword evidence="4 5" id="KW-0720">Serine protease</keyword>
<feature type="active site" description="Charge relay system" evidence="5">
    <location>
        <position position="195"/>
    </location>
</feature>
<dbReference type="InterPro" id="IPR036852">
    <property type="entry name" value="Peptidase_S8/S53_dom_sf"/>
</dbReference>
<dbReference type="PROSITE" id="PS00136">
    <property type="entry name" value="SUBTILASE_ASP"/>
    <property type="match status" value="1"/>
</dbReference>
<evidence type="ECO:0000313" key="9">
    <source>
        <dbReference type="Proteomes" id="UP001606210"/>
    </source>
</evidence>
<dbReference type="Pfam" id="PF00082">
    <property type="entry name" value="Peptidase_S8"/>
    <property type="match status" value="1"/>
</dbReference>
<feature type="active site" description="Charge relay system" evidence="5">
    <location>
        <position position="164"/>
    </location>
</feature>
<keyword evidence="3 5" id="KW-0378">Hydrolase</keyword>
<dbReference type="RefSeq" id="WP_394475718.1">
    <property type="nucleotide sequence ID" value="NZ_JBIGHV010000001.1"/>
</dbReference>
<dbReference type="Gene3D" id="3.40.50.200">
    <property type="entry name" value="Peptidase S8/S53 domain"/>
    <property type="match status" value="1"/>
</dbReference>
<dbReference type="PROSITE" id="PS51892">
    <property type="entry name" value="SUBTILASE"/>
    <property type="match status" value="1"/>
</dbReference>
<keyword evidence="9" id="KW-1185">Reference proteome</keyword>
<dbReference type="PRINTS" id="PR00723">
    <property type="entry name" value="SUBTILISIN"/>
</dbReference>
<accession>A0ABW7F0H7</accession>
<dbReference type="Proteomes" id="UP001606210">
    <property type="component" value="Unassembled WGS sequence"/>
</dbReference>
<dbReference type="InterPro" id="IPR000209">
    <property type="entry name" value="Peptidase_S8/S53_dom"/>
</dbReference>
<feature type="active site" description="Charge relay system" evidence="5">
    <location>
        <position position="342"/>
    </location>
</feature>
<evidence type="ECO:0000259" key="7">
    <source>
        <dbReference type="Pfam" id="PF00082"/>
    </source>
</evidence>
<sequence length="401" mass="41499">MKRWLVLLAALLLMAAAPRAFAQAEEAQRQVLVMLNLPKAHYRPDGSYAGSYGTGVGRQSRQRVAQDLARRHGLEIRSDWPMPLAGVDCFVMRLPDGDRRSPAEAATAVAEDARVAWAQPVSLYQAEGAGQEPLYAAQPAAQQWQLAELHQLATGRGVRVAVIDSGVQADHPDLAGQVAHNQNFVDDRPPPAEGHGTAVAGIIAARADNGAGIAGIAPQARLIALRACWQAANAQTMCTSLGLAKALYAAIQQGAHIINLSLGGPDDRLLGLLLDQAQARGATIVAALPTRGGPGSRFPASHPGVLVVGNAPPLPIGAVFAPGRDVPSTAPGGGWTVVTGSSFAAAHAAGLLALVRELDMRAPSATALVTAAQGRLDSCATLARHVGTRVSSCKALGQTVD</sequence>
<dbReference type="PANTHER" id="PTHR43806:SF11">
    <property type="entry name" value="CEREVISIN-RELATED"/>
    <property type="match status" value="1"/>
</dbReference>
<organism evidence="8 9">
    <name type="scientific">Pelomonas parva</name>
    <dbReference type="NCBI Taxonomy" id="3299032"/>
    <lineage>
        <taxon>Bacteria</taxon>
        <taxon>Pseudomonadati</taxon>
        <taxon>Pseudomonadota</taxon>
        <taxon>Betaproteobacteria</taxon>
        <taxon>Burkholderiales</taxon>
        <taxon>Sphaerotilaceae</taxon>
        <taxon>Roseateles</taxon>
    </lineage>
</organism>
<dbReference type="PROSITE" id="PS00137">
    <property type="entry name" value="SUBTILASE_HIS"/>
    <property type="match status" value="1"/>
</dbReference>
<gene>
    <name evidence="8" type="ORF">ACG00Y_02625</name>
</gene>
<reference evidence="8 9" key="1">
    <citation type="submission" date="2024-08" db="EMBL/GenBank/DDBJ databases">
        <authorList>
            <person name="Lu H."/>
        </authorList>
    </citation>
    <scope>NUCLEOTIDE SEQUENCE [LARGE SCALE GENOMIC DNA]</scope>
    <source>
        <strain evidence="8 9">LYH14W</strain>
    </source>
</reference>
<comment type="similarity">
    <text evidence="1 5">Belongs to the peptidase S8 family.</text>
</comment>
<dbReference type="InterPro" id="IPR022398">
    <property type="entry name" value="Peptidase_S8_His-AS"/>
</dbReference>
<evidence type="ECO:0000256" key="6">
    <source>
        <dbReference type="SAM" id="SignalP"/>
    </source>
</evidence>
<evidence type="ECO:0000256" key="2">
    <source>
        <dbReference type="ARBA" id="ARBA00022670"/>
    </source>
</evidence>
<dbReference type="SUPFAM" id="SSF52743">
    <property type="entry name" value="Subtilisin-like"/>
    <property type="match status" value="1"/>
</dbReference>
<dbReference type="PANTHER" id="PTHR43806">
    <property type="entry name" value="PEPTIDASE S8"/>
    <property type="match status" value="1"/>
</dbReference>
<evidence type="ECO:0000256" key="5">
    <source>
        <dbReference type="PROSITE-ProRule" id="PRU01240"/>
    </source>
</evidence>
<evidence type="ECO:0000256" key="3">
    <source>
        <dbReference type="ARBA" id="ARBA00022801"/>
    </source>
</evidence>
<comment type="caution">
    <text evidence="8">The sequence shown here is derived from an EMBL/GenBank/DDBJ whole genome shotgun (WGS) entry which is preliminary data.</text>
</comment>
<keyword evidence="2 5" id="KW-0645">Protease</keyword>